<reference evidence="1 2" key="4">
    <citation type="journal article" date="2011" name="BMC Genomics">
        <title>RNA-Seq improves annotation of protein-coding genes in the cucumber genome.</title>
        <authorList>
            <person name="Li Z."/>
            <person name="Zhang Z."/>
            <person name="Yan P."/>
            <person name="Huang S."/>
            <person name="Fei Z."/>
            <person name="Lin K."/>
        </authorList>
    </citation>
    <scope>NUCLEOTIDE SEQUENCE [LARGE SCALE GENOMIC DNA]</scope>
    <source>
        <strain evidence="2">cv. 9930</strain>
    </source>
</reference>
<evidence type="ECO:0000313" key="2">
    <source>
        <dbReference type="Proteomes" id="UP000029981"/>
    </source>
</evidence>
<protein>
    <submittedName>
        <fullName evidence="1">Uncharacterized protein</fullName>
    </submittedName>
</protein>
<keyword evidence="2" id="KW-1185">Reference proteome</keyword>
<reference evidence="1 2" key="2">
    <citation type="journal article" date="2009" name="PLoS ONE">
        <title>An integrated genetic and cytogenetic map of the cucumber genome.</title>
        <authorList>
            <person name="Ren Y."/>
            <person name="Zhang Z."/>
            <person name="Liu J."/>
            <person name="Staub J.E."/>
            <person name="Han Y."/>
            <person name="Cheng Z."/>
            <person name="Li X."/>
            <person name="Lu J."/>
            <person name="Miao H."/>
            <person name="Kang H."/>
            <person name="Xie B."/>
            <person name="Gu X."/>
            <person name="Wang X."/>
            <person name="Du Y."/>
            <person name="Jin W."/>
            <person name="Huang S."/>
        </authorList>
    </citation>
    <scope>NUCLEOTIDE SEQUENCE [LARGE SCALE GENOMIC DNA]</scope>
    <source>
        <strain evidence="2">cv. 9930</strain>
    </source>
</reference>
<evidence type="ECO:0000313" key="1">
    <source>
        <dbReference type="EMBL" id="KGN48100.1"/>
    </source>
</evidence>
<organism evidence="1 2">
    <name type="scientific">Cucumis sativus</name>
    <name type="common">Cucumber</name>
    <dbReference type="NCBI Taxonomy" id="3659"/>
    <lineage>
        <taxon>Eukaryota</taxon>
        <taxon>Viridiplantae</taxon>
        <taxon>Streptophyta</taxon>
        <taxon>Embryophyta</taxon>
        <taxon>Tracheophyta</taxon>
        <taxon>Spermatophyta</taxon>
        <taxon>Magnoliopsida</taxon>
        <taxon>eudicotyledons</taxon>
        <taxon>Gunneridae</taxon>
        <taxon>Pentapetalae</taxon>
        <taxon>rosids</taxon>
        <taxon>fabids</taxon>
        <taxon>Cucurbitales</taxon>
        <taxon>Cucurbitaceae</taxon>
        <taxon>Benincaseae</taxon>
        <taxon>Cucumis</taxon>
    </lineage>
</organism>
<name>A0A0A0KEJ5_CUCSA</name>
<gene>
    <name evidence="1" type="ORF">Csa_6G431750</name>
</gene>
<accession>A0A0A0KEJ5</accession>
<dbReference type="Gramene" id="KGN48100">
    <property type="protein sequence ID" value="KGN48100"/>
    <property type="gene ID" value="Csa_6G431750"/>
</dbReference>
<proteinExistence type="predicted"/>
<reference evidence="1 2" key="1">
    <citation type="journal article" date="2009" name="Nat. Genet.">
        <title>The genome of the cucumber, Cucumis sativus L.</title>
        <authorList>
            <person name="Huang S."/>
            <person name="Li R."/>
            <person name="Zhang Z."/>
            <person name="Li L."/>
            <person name="Gu X."/>
            <person name="Fan W."/>
            <person name="Lucas W.J."/>
            <person name="Wang X."/>
            <person name="Xie B."/>
            <person name="Ni P."/>
            <person name="Ren Y."/>
            <person name="Zhu H."/>
            <person name="Li J."/>
            <person name="Lin K."/>
            <person name="Jin W."/>
            <person name="Fei Z."/>
            <person name="Li G."/>
            <person name="Staub J."/>
            <person name="Kilian A."/>
            <person name="van der Vossen E.A."/>
            <person name="Wu Y."/>
            <person name="Guo J."/>
            <person name="He J."/>
            <person name="Jia Z."/>
            <person name="Ren Y."/>
            <person name="Tian G."/>
            <person name="Lu Y."/>
            <person name="Ruan J."/>
            <person name="Qian W."/>
            <person name="Wang M."/>
            <person name="Huang Q."/>
            <person name="Li B."/>
            <person name="Xuan Z."/>
            <person name="Cao J."/>
            <person name="Asan"/>
            <person name="Wu Z."/>
            <person name="Zhang J."/>
            <person name="Cai Q."/>
            <person name="Bai Y."/>
            <person name="Zhao B."/>
            <person name="Han Y."/>
            <person name="Li Y."/>
            <person name="Li X."/>
            <person name="Wang S."/>
            <person name="Shi Q."/>
            <person name="Liu S."/>
            <person name="Cho W.K."/>
            <person name="Kim J.Y."/>
            <person name="Xu Y."/>
            <person name="Heller-Uszynska K."/>
            <person name="Miao H."/>
            <person name="Cheng Z."/>
            <person name="Zhang S."/>
            <person name="Wu J."/>
            <person name="Yang Y."/>
            <person name="Kang H."/>
            <person name="Li M."/>
            <person name="Liang H."/>
            <person name="Ren X."/>
            <person name="Shi Z."/>
            <person name="Wen M."/>
            <person name="Jian M."/>
            <person name="Yang H."/>
            <person name="Zhang G."/>
            <person name="Yang Z."/>
            <person name="Chen R."/>
            <person name="Liu S."/>
            <person name="Li J."/>
            <person name="Ma L."/>
            <person name="Liu H."/>
            <person name="Zhou Y."/>
            <person name="Zhao J."/>
            <person name="Fang X."/>
            <person name="Li G."/>
            <person name="Fang L."/>
            <person name="Li Y."/>
            <person name="Liu D."/>
            <person name="Zheng H."/>
            <person name="Zhang Y."/>
            <person name="Qin N."/>
            <person name="Li Z."/>
            <person name="Yang G."/>
            <person name="Yang S."/>
            <person name="Bolund L."/>
            <person name="Kristiansen K."/>
            <person name="Zheng H."/>
            <person name="Li S."/>
            <person name="Zhang X."/>
            <person name="Yang H."/>
            <person name="Wang J."/>
            <person name="Sun R."/>
            <person name="Zhang B."/>
            <person name="Jiang S."/>
            <person name="Wang J."/>
            <person name="Du Y."/>
            <person name="Li S."/>
        </authorList>
    </citation>
    <scope>NUCLEOTIDE SEQUENCE [LARGE SCALE GENOMIC DNA]</scope>
    <source>
        <strain evidence="2">cv. 9930</strain>
    </source>
</reference>
<dbReference type="Proteomes" id="UP000029981">
    <property type="component" value="Chromosome 6"/>
</dbReference>
<sequence>MATTTTSLIEREEGLRMQILSALRLLVEPTKVDCKTRIFRIQKAAAEQGQTQSSELVCTEDRR</sequence>
<dbReference type="AlphaFoldDB" id="A0A0A0KEJ5"/>
<dbReference type="EMBL" id="CM002927">
    <property type="protein sequence ID" value="KGN48100.1"/>
    <property type="molecule type" value="Genomic_DNA"/>
</dbReference>
<reference evidence="1 2" key="3">
    <citation type="journal article" date="2010" name="BMC Genomics">
        <title>Transcriptome sequencing and comparative analysis of cucumber flowers with different sex types.</title>
        <authorList>
            <person name="Guo S."/>
            <person name="Zheng Y."/>
            <person name="Joung J.G."/>
            <person name="Liu S."/>
            <person name="Zhang Z."/>
            <person name="Crasta O.R."/>
            <person name="Sobral B.W."/>
            <person name="Xu Y."/>
            <person name="Huang S."/>
            <person name="Fei Z."/>
        </authorList>
    </citation>
    <scope>NUCLEOTIDE SEQUENCE [LARGE SCALE GENOMIC DNA]</scope>
    <source>
        <strain evidence="2">cv. 9930</strain>
    </source>
</reference>